<dbReference type="GO" id="GO:0006310">
    <property type="term" value="P:DNA recombination"/>
    <property type="evidence" value="ECO:0007669"/>
    <property type="project" value="UniProtKB-KW"/>
</dbReference>
<dbReference type="PROSITE" id="PS51898">
    <property type="entry name" value="TYR_RECOMBINASE"/>
    <property type="match status" value="1"/>
</dbReference>
<reference evidence="6" key="2">
    <citation type="journal article" date="2014" name="ISME J.">
        <title>Microbial stratification in low pH oxic and suboxic macroscopic growths along an acid mine drainage.</title>
        <authorList>
            <person name="Mendez-Garcia C."/>
            <person name="Mesa V."/>
            <person name="Sprenger R.R."/>
            <person name="Richter M."/>
            <person name="Diez M.S."/>
            <person name="Solano J."/>
            <person name="Bargiela R."/>
            <person name="Golyshina O.V."/>
            <person name="Manteca A."/>
            <person name="Ramos J.L."/>
            <person name="Gallego J.R."/>
            <person name="Llorente I."/>
            <person name="Martins Dos Santos V.A."/>
            <person name="Jensen O.N."/>
            <person name="Pelaez A.I."/>
            <person name="Sanchez J."/>
            <person name="Ferrer M."/>
        </authorList>
    </citation>
    <scope>NUCLEOTIDE SEQUENCE</scope>
</reference>
<dbReference type="Gene3D" id="1.10.443.10">
    <property type="entry name" value="Intergrase catalytic core"/>
    <property type="match status" value="1"/>
</dbReference>
<feature type="domain" description="Core-binding (CB)" evidence="5">
    <location>
        <begin position="17"/>
        <end position="100"/>
    </location>
</feature>
<comment type="caution">
    <text evidence="6">The sequence shown here is derived from an EMBL/GenBank/DDBJ whole genome shotgun (WGS) entry which is preliminary data.</text>
</comment>
<dbReference type="InterPro" id="IPR010998">
    <property type="entry name" value="Integrase_recombinase_N"/>
</dbReference>
<reference evidence="6" key="1">
    <citation type="submission" date="2013-08" db="EMBL/GenBank/DDBJ databases">
        <authorList>
            <person name="Mendez C."/>
            <person name="Richter M."/>
            <person name="Ferrer M."/>
            <person name="Sanchez J."/>
        </authorList>
    </citation>
    <scope>NUCLEOTIDE SEQUENCE</scope>
</reference>
<dbReference type="SUPFAM" id="SSF56349">
    <property type="entry name" value="DNA breaking-rejoining enzymes"/>
    <property type="match status" value="1"/>
</dbReference>
<dbReference type="Pfam" id="PF13495">
    <property type="entry name" value="Phage_int_SAM_4"/>
    <property type="match status" value="1"/>
</dbReference>
<evidence type="ECO:0000313" key="6">
    <source>
        <dbReference type="EMBL" id="EQD74205.1"/>
    </source>
</evidence>
<protein>
    <submittedName>
        <fullName evidence="6">Integron integrase</fullName>
    </submittedName>
</protein>
<name>T1CW49_9ZZZZ</name>
<evidence type="ECO:0000259" key="5">
    <source>
        <dbReference type="PROSITE" id="PS51900"/>
    </source>
</evidence>
<dbReference type="GO" id="GO:0003677">
    <property type="term" value="F:DNA binding"/>
    <property type="evidence" value="ECO:0007669"/>
    <property type="project" value="UniProtKB-KW"/>
</dbReference>
<dbReference type="InterPro" id="IPR011010">
    <property type="entry name" value="DNA_brk_join_enz"/>
</dbReference>
<dbReference type="EMBL" id="AUZY01001687">
    <property type="protein sequence ID" value="EQD74205.1"/>
    <property type="molecule type" value="Genomic_DNA"/>
</dbReference>
<feature type="non-terminal residue" evidence="6">
    <location>
        <position position="167"/>
    </location>
</feature>
<sequence>MSYLPGTEGVSVATEGVPAPRLLDEVRRRLRLKHYSLRTEQAYIGWIRRFILGNGKRHPREMGATEVERFLSDLAVRGHVAASTQNQALSALLFLYHEVLAVDLPWLDNVVRAKRPQRLPSVLSQDEARRLLAAMDGRPWLIASLLYGTGMRLMECLRLRVKDIDFA</sequence>
<keyword evidence="1" id="KW-0229">DNA integration</keyword>
<keyword evidence="2" id="KW-0238">DNA-binding</keyword>
<dbReference type="PROSITE" id="PS51900">
    <property type="entry name" value="CB"/>
    <property type="match status" value="1"/>
</dbReference>
<gene>
    <name evidence="6" type="ORF">B1B_02797</name>
</gene>
<evidence type="ECO:0000256" key="1">
    <source>
        <dbReference type="ARBA" id="ARBA00022908"/>
    </source>
</evidence>
<evidence type="ECO:0000259" key="4">
    <source>
        <dbReference type="PROSITE" id="PS51898"/>
    </source>
</evidence>
<proteinExistence type="predicted"/>
<dbReference type="AlphaFoldDB" id="T1CW49"/>
<dbReference type="InterPro" id="IPR004107">
    <property type="entry name" value="Integrase_SAM-like_N"/>
</dbReference>
<evidence type="ECO:0000256" key="2">
    <source>
        <dbReference type="ARBA" id="ARBA00023125"/>
    </source>
</evidence>
<dbReference type="InterPro" id="IPR044068">
    <property type="entry name" value="CB"/>
</dbReference>
<dbReference type="Pfam" id="PF00589">
    <property type="entry name" value="Phage_integrase"/>
    <property type="match status" value="1"/>
</dbReference>
<dbReference type="GO" id="GO:0015074">
    <property type="term" value="P:DNA integration"/>
    <property type="evidence" value="ECO:0007669"/>
    <property type="project" value="UniProtKB-KW"/>
</dbReference>
<evidence type="ECO:0000256" key="3">
    <source>
        <dbReference type="ARBA" id="ARBA00023172"/>
    </source>
</evidence>
<feature type="domain" description="Tyr recombinase" evidence="4">
    <location>
        <begin position="118"/>
        <end position="167"/>
    </location>
</feature>
<dbReference type="InterPro" id="IPR013762">
    <property type="entry name" value="Integrase-like_cat_sf"/>
</dbReference>
<accession>T1CW49</accession>
<dbReference type="Gene3D" id="1.10.150.130">
    <property type="match status" value="1"/>
</dbReference>
<organism evidence="6">
    <name type="scientific">mine drainage metagenome</name>
    <dbReference type="NCBI Taxonomy" id="410659"/>
    <lineage>
        <taxon>unclassified sequences</taxon>
        <taxon>metagenomes</taxon>
        <taxon>ecological metagenomes</taxon>
    </lineage>
</organism>
<dbReference type="InterPro" id="IPR002104">
    <property type="entry name" value="Integrase_catalytic"/>
</dbReference>
<keyword evidence="3" id="KW-0233">DNA recombination</keyword>